<protein>
    <recommendedName>
        <fullName evidence="5">Ubiquitin-like protease family profile domain-containing protein</fullName>
    </recommendedName>
</protein>
<evidence type="ECO:0000256" key="2">
    <source>
        <dbReference type="ARBA" id="ARBA00022670"/>
    </source>
</evidence>
<dbReference type="GO" id="GO:0060255">
    <property type="term" value="P:regulation of macromolecule metabolic process"/>
    <property type="evidence" value="ECO:0007669"/>
    <property type="project" value="UniProtKB-ARBA"/>
</dbReference>
<dbReference type="PANTHER" id="PTHR12606">
    <property type="entry name" value="SENTRIN/SUMO-SPECIFIC PROTEASE"/>
    <property type="match status" value="1"/>
</dbReference>
<dbReference type="EMBL" id="KV453842">
    <property type="protein sequence ID" value="ODV91388.1"/>
    <property type="molecule type" value="Genomic_DNA"/>
</dbReference>
<dbReference type="GO" id="GO:0080090">
    <property type="term" value="P:regulation of primary metabolic process"/>
    <property type="evidence" value="ECO:0007669"/>
    <property type="project" value="UniProtKB-ARBA"/>
</dbReference>
<dbReference type="Proteomes" id="UP000095023">
    <property type="component" value="Unassembled WGS sequence"/>
</dbReference>
<gene>
    <name evidence="6" type="ORF">CANCADRAFT_25506</name>
</gene>
<dbReference type="GO" id="GO:0016929">
    <property type="term" value="F:deSUMOylase activity"/>
    <property type="evidence" value="ECO:0007669"/>
    <property type="project" value="TreeGrafter"/>
</dbReference>
<sequence>ELTAEQKDEVAKTMEHPDRSHVVVYSFRIEVTIRDLSTLGEHNWLNDNIIDFYLALVTERSRTNGDLKKSFCFSTHFYTTLATKGYAGVERWARRKKVEIKEQDYVFVPVNLNNTHWCLSVINRNKKRFEYYDSLGGGAGKAFRLLREYLSAQTGETDLSDWDDYTSKDSPLQQNGYDCGVFTCKTAELLARDAPLAYTQKDMPAIRQQMAYEIIHQKLLN</sequence>
<dbReference type="PANTHER" id="PTHR12606:SF141">
    <property type="entry name" value="GH15225P-RELATED"/>
    <property type="match status" value="1"/>
</dbReference>
<dbReference type="PROSITE" id="PS50600">
    <property type="entry name" value="ULP_PROTEASE"/>
    <property type="match status" value="1"/>
</dbReference>
<evidence type="ECO:0000313" key="7">
    <source>
        <dbReference type="Proteomes" id="UP000095023"/>
    </source>
</evidence>
<evidence type="ECO:0000256" key="3">
    <source>
        <dbReference type="ARBA" id="ARBA00022801"/>
    </source>
</evidence>
<comment type="similarity">
    <text evidence="1">Belongs to the peptidase C48 family.</text>
</comment>
<dbReference type="Gene3D" id="3.40.395.10">
    <property type="entry name" value="Adenoviral Proteinase, Chain A"/>
    <property type="match status" value="1"/>
</dbReference>
<dbReference type="InterPro" id="IPR038765">
    <property type="entry name" value="Papain-like_cys_pep_sf"/>
</dbReference>
<dbReference type="GO" id="GO:0016926">
    <property type="term" value="P:protein desumoylation"/>
    <property type="evidence" value="ECO:0007669"/>
    <property type="project" value="TreeGrafter"/>
</dbReference>
<dbReference type="AlphaFoldDB" id="A0A1E4TI91"/>
<organism evidence="6 7">
    <name type="scientific">Tortispora caseinolytica NRRL Y-17796</name>
    <dbReference type="NCBI Taxonomy" id="767744"/>
    <lineage>
        <taxon>Eukaryota</taxon>
        <taxon>Fungi</taxon>
        <taxon>Dikarya</taxon>
        <taxon>Ascomycota</taxon>
        <taxon>Saccharomycotina</taxon>
        <taxon>Trigonopsidomycetes</taxon>
        <taxon>Trigonopsidales</taxon>
        <taxon>Trigonopsidaceae</taxon>
        <taxon>Tortispora</taxon>
    </lineage>
</organism>
<dbReference type="Pfam" id="PF02902">
    <property type="entry name" value="Peptidase_C48"/>
    <property type="match status" value="1"/>
</dbReference>
<evidence type="ECO:0000256" key="1">
    <source>
        <dbReference type="ARBA" id="ARBA00005234"/>
    </source>
</evidence>
<keyword evidence="2" id="KW-0645">Protease</keyword>
<evidence type="ECO:0000259" key="5">
    <source>
        <dbReference type="PROSITE" id="PS50600"/>
    </source>
</evidence>
<feature type="non-terminal residue" evidence="6">
    <location>
        <position position="1"/>
    </location>
</feature>
<dbReference type="InterPro" id="IPR003653">
    <property type="entry name" value="Peptidase_C48_C"/>
</dbReference>
<keyword evidence="7" id="KW-1185">Reference proteome</keyword>
<evidence type="ECO:0000256" key="4">
    <source>
        <dbReference type="ARBA" id="ARBA00022807"/>
    </source>
</evidence>
<reference evidence="7" key="1">
    <citation type="submission" date="2016-02" db="EMBL/GenBank/DDBJ databases">
        <title>Comparative genomics of biotechnologically important yeasts.</title>
        <authorList>
            <consortium name="DOE Joint Genome Institute"/>
            <person name="Riley R."/>
            <person name="Haridas S."/>
            <person name="Wolfe K.H."/>
            <person name="Lopes M.R."/>
            <person name="Hittinger C.T."/>
            <person name="Goker M."/>
            <person name="Salamov A."/>
            <person name="Wisecaver J."/>
            <person name="Long T.M."/>
            <person name="Aerts A.L."/>
            <person name="Barry K."/>
            <person name="Choi C."/>
            <person name="Clum A."/>
            <person name="Coughlan A.Y."/>
            <person name="Deshpande S."/>
            <person name="Douglass A.P."/>
            <person name="Hanson S.J."/>
            <person name="Klenk H.-P."/>
            <person name="Labutti K."/>
            <person name="Lapidus A."/>
            <person name="Lindquist E."/>
            <person name="Lipzen A."/>
            <person name="Meier-Kolthoff J.P."/>
            <person name="Ohm R.A."/>
            <person name="Otillar R.P."/>
            <person name="Pangilinan J."/>
            <person name="Peng Y."/>
            <person name="Rokas A."/>
            <person name="Rosa C.A."/>
            <person name="Scheuner C."/>
            <person name="Sibirny A.A."/>
            <person name="Slot J.C."/>
            <person name="Stielow J.B."/>
            <person name="Sun H."/>
            <person name="Kurtzman C.P."/>
            <person name="Blackwell M."/>
            <person name="Jeffries T.W."/>
            <person name="Grigoriev I.V."/>
        </authorList>
    </citation>
    <scope>NUCLEOTIDE SEQUENCE [LARGE SCALE GENOMIC DNA]</scope>
    <source>
        <strain evidence="7">NRRL Y-17796</strain>
    </source>
</reference>
<evidence type="ECO:0000313" key="6">
    <source>
        <dbReference type="EMBL" id="ODV91388.1"/>
    </source>
</evidence>
<name>A0A1E4TI91_9ASCO</name>
<dbReference type="GO" id="GO:0006508">
    <property type="term" value="P:proteolysis"/>
    <property type="evidence" value="ECO:0007669"/>
    <property type="project" value="UniProtKB-KW"/>
</dbReference>
<feature type="domain" description="Ubiquitin-like protease family profile" evidence="5">
    <location>
        <begin position="29"/>
        <end position="190"/>
    </location>
</feature>
<dbReference type="FunFam" id="3.40.395.10:FF:000001">
    <property type="entry name" value="Sentrin-specific protease 1"/>
    <property type="match status" value="1"/>
</dbReference>
<proteinExistence type="inferred from homology"/>
<dbReference type="SUPFAM" id="SSF54001">
    <property type="entry name" value="Cysteine proteinases"/>
    <property type="match status" value="1"/>
</dbReference>
<dbReference type="GO" id="GO:0005634">
    <property type="term" value="C:nucleus"/>
    <property type="evidence" value="ECO:0007669"/>
    <property type="project" value="TreeGrafter"/>
</dbReference>
<keyword evidence="3" id="KW-0378">Hydrolase</keyword>
<keyword evidence="4" id="KW-0788">Thiol protease</keyword>
<dbReference type="OrthoDB" id="1939479at2759"/>
<accession>A0A1E4TI91</accession>